<proteinExistence type="predicted"/>
<dbReference type="Pfam" id="PF01863">
    <property type="entry name" value="YgjP-like"/>
    <property type="match status" value="1"/>
</dbReference>
<reference evidence="3" key="1">
    <citation type="journal article" date="2015" name="Nature">
        <title>Complex archaea that bridge the gap between prokaryotes and eukaryotes.</title>
        <authorList>
            <person name="Spang A."/>
            <person name="Saw J.H."/>
            <person name="Jorgensen S.L."/>
            <person name="Zaremba-Niedzwiedzka K."/>
            <person name="Martijn J."/>
            <person name="Lind A.E."/>
            <person name="van Eijk R."/>
            <person name="Schleper C."/>
            <person name="Guy L."/>
            <person name="Ettema T.J."/>
        </authorList>
    </citation>
    <scope>NUCLEOTIDE SEQUENCE</scope>
</reference>
<evidence type="ECO:0000256" key="1">
    <source>
        <dbReference type="SAM" id="Coils"/>
    </source>
</evidence>
<feature type="coiled-coil region" evidence="1">
    <location>
        <begin position="28"/>
        <end position="55"/>
    </location>
</feature>
<dbReference type="EMBL" id="LAZR01023089">
    <property type="protein sequence ID" value="KKL79697.1"/>
    <property type="molecule type" value="Genomic_DNA"/>
</dbReference>
<comment type="caution">
    <text evidence="3">The sequence shown here is derived from an EMBL/GenBank/DDBJ whole genome shotgun (WGS) entry which is preliminary data.</text>
</comment>
<keyword evidence="1" id="KW-0175">Coiled coil</keyword>
<name>A0A0F9HX62_9ZZZZ</name>
<dbReference type="Gene3D" id="3.30.2010.10">
    <property type="entry name" value="Metalloproteases ('zincins'), catalytic domain"/>
    <property type="match status" value="1"/>
</dbReference>
<evidence type="ECO:0000313" key="3">
    <source>
        <dbReference type="EMBL" id="KKL79697.1"/>
    </source>
</evidence>
<gene>
    <name evidence="3" type="ORF">LCGC14_2012210</name>
</gene>
<protein>
    <recommendedName>
        <fullName evidence="2">YgjP-like metallopeptidase domain-containing protein</fullName>
    </recommendedName>
</protein>
<feature type="domain" description="YgjP-like metallopeptidase" evidence="2">
    <location>
        <begin position="126"/>
        <end position="159"/>
    </location>
</feature>
<dbReference type="InterPro" id="IPR002725">
    <property type="entry name" value="YgjP-like_metallopeptidase"/>
</dbReference>
<sequence length="172" mass="20211">MTFTISKKDYEHEVLLKIFNDWKFCNTSIELSNNLDMTNTELQRLQCEMLNENKAIIPNITQIPITDYNVFKLADSVSKYGVLHFLGQQKIEFAHYIVIIDENEGIELGRFDMLSNKIFMGKIIKLFPFQIIKYIIFHELLHVLDFNHGKMFDSIMARYPNSIILNCILLIL</sequence>
<dbReference type="AlphaFoldDB" id="A0A0F9HX62"/>
<organism evidence="3">
    <name type="scientific">marine sediment metagenome</name>
    <dbReference type="NCBI Taxonomy" id="412755"/>
    <lineage>
        <taxon>unclassified sequences</taxon>
        <taxon>metagenomes</taxon>
        <taxon>ecological metagenomes</taxon>
    </lineage>
</organism>
<accession>A0A0F9HX62</accession>
<evidence type="ECO:0000259" key="2">
    <source>
        <dbReference type="Pfam" id="PF01863"/>
    </source>
</evidence>